<dbReference type="AlphaFoldDB" id="A0A7X2NQT6"/>
<organism evidence="5 6">
    <name type="scientific">Stecheria intestinalis</name>
    <dbReference type="NCBI Taxonomy" id="2606630"/>
    <lineage>
        <taxon>Bacteria</taxon>
        <taxon>Bacillati</taxon>
        <taxon>Bacillota</taxon>
        <taxon>Erysipelotrichia</taxon>
        <taxon>Erysipelotrichales</taxon>
        <taxon>Erysipelotrichaceae</taxon>
        <taxon>Stecheria</taxon>
    </lineage>
</organism>
<keyword evidence="4" id="KW-0375">Hydrogen ion transport</keyword>
<dbReference type="RefSeq" id="WP_154503088.1">
    <property type="nucleotide sequence ID" value="NZ_VUMN01000004.1"/>
</dbReference>
<dbReference type="GO" id="GO:0005524">
    <property type="term" value="F:ATP binding"/>
    <property type="evidence" value="ECO:0007669"/>
    <property type="project" value="UniProtKB-UniRule"/>
</dbReference>
<dbReference type="NCBIfam" id="TIGR00309">
    <property type="entry name" value="V_ATPase_subD"/>
    <property type="match status" value="1"/>
</dbReference>
<protein>
    <recommendedName>
        <fullName evidence="4">V-type ATP synthase subunit D</fullName>
    </recommendedName>
    <alternativeName>
        <fullName evidence="4">V-ATPase subunit D</fullName>
    </alternativeName>
</protein>
<dbReference type="InterPro" id="IPR002699">
    <property type="entry name" value="V_ATPase_D"/>
</dbReference>
<keyword evidence="4" id="KW-0066">ATP synthesis</keyword>
<evidence type="ECO:0000256" key="2">
    <source>
        <dbReference type="ARBA" id="ARBA00022448"/>
    </source>
</evidence>
<proteinExistence type="inferred from homology"/>
<dbReference type="GO" id="GO:0042777">
    <property type="term" value="P:proton motive force-driven plasma membrane ATP synthesis"/>
    <property type="evidence" value="ECO:0007669"/>
    <property type="project" value="UniProtKB-UniRule"/>
</dbReference>
<dbReference type="HAMAP" id="MF_00271">
    <property type="entry name" value="ATP_synth_D_arch"/>
    <property type="match status" value="1"/>
</dbReference>
<keyword evidence="6" id="KW-1185">Reference proteome</keyword>
<dbReference type="EMBL" id="VUMN01000004">
    <property type="protein sequence ID" value="MSS57896.1"/>
    <property type="molecule type" value="Genomic_DNA"/>
</dbReference>
<dbReference type="GO" id="GO:0046933">
    <property type="term" value="F:proton-transporting ATP synthase activity, rotational mechanism"/>
    <property type="evidence" value="ECO:0007669"/>
    <property type="project" value="UniProtKB-UniRule"/>
</dbReference>
<evidence type="ECO:0000313" key="5">
    <source>
        <dbReference type="EMBL" id="MSS57896.1"/>
    </source>
</evidence>
<keyword evidence="2 4" id="KW-0813">Transport</keyword>
<evidence type="ECO:0000256" key="1">
    <source>
        <dbReference type="ARBA" id="ARBA00005850"/>
    </source>
</evidence>
<sequence length="207" mass="23864">MSTQIAATKGNLIRLKRALKLSQSGYELMDRKRNILISEMMKQADQVRLVRDQISEAYKLAYYLLEQANLYTGQLGSVLDEIPVEDSIQMTYRSVMGVEVPHVIWQKPEEVKIPYGLESTNSRIDEAYLQFQKVKELTMVLAEVDSSVYRLADAISKTQKRANALKNIVIPRYESQIREISDQLEEKEREEFSRMKVIKASKNEAQA</sequence>
<keyword evidence="3 4" id="KW-0406">Ion transport</keyword>
<comment type="caution">
    <text evidence="5">The sequence shown here is derived from an EMBL/GenBank/DDBJ whole genome shotgun (WGS) entry which is preliminary data.</text>
</comment>
<evidence type="ECO:0000256" key="3">
    <source>
        <dbReference type="ARBA" id="ARBA00023065"/>
    </source>
</evidence>
<name>A0A7X2NQT6_9FIRM</name>
<dbReference type="Gene3D" id="1.10.287.3240">
    <property type="match status" value="1"/>
</dbReference>
<dbReference type="Pfam" id="PF01813">
    <property type="entry name" value="ATP-synt_D"/>
    <property type="match status" value="1"/>
</dbReference>
<reference evidence="5 6" key="1">
    <citation type="submission" date="2019-08" db="EMBL/GenBank/DDBJ databases">
        <title>In-depth cultivation of the pig gut microbiome towards novel bacterial diversity and tailored functional studies.</title>
        <authorList>
            <person name="Wylensek D."/>
            <person name="Hitch T.C.A."/>
            <person name="Clavel T."/>
        </authorList>
    </citation>
    <scope>NUCLEOTIDE SEQUENCE [LARGE SCALE GENOMIC DNA]</scope>
    <source>
        <strain evidence="5 6">Oil+RF-744-GAM-WT-6</strain>
    </source>
</reference>
<dbReference type="PANTHER" id="PTHR11671">
    <property type="entry name" value="V-TYPE ATP SYNTHASE SUBUNIT D"/>
    <property type="match status" value="1"/>
</dbReference>
<comment type="function">
    <text evidence="4">Produces ATP from ADP in the presence of a proton gradient across the membrane.</text>
</comment>
<dbReference type="Proteomes" id="UP000461880">
    <property type="component" value="Unassembled WGS sequence"/>
</dbReference>
<dbReference type="GO" id="GO:0046961">
    <property type="term" value="F:proton-transporting ATPase activity, rotational mechanism"/>
    <property type="evidence" value="ECO:0007669"/>
    <property type="project" value="InterPro"/>
</dbReference>
<evidence type="ECO:0000313" key="6">
    <source>
        <dbReference type="Proteomes" id="UP000461880"/>
    </source>
</evidence>
<comment type="similarity">
    <text evidence="1 4">Belongs to the V-ATPase D subunit family.</text>
</comment>
<evidence type="ECO:0000256" key="4">
    <source>
        <dbReference type="HAMAP-Rule" id="MF_00271"/>
    </source>
</evidence>
<accession>A0A7X2NQT6</accession>
<gene>
    <name evidence="4" type="primary">atpD</name>
    <name evidence="5" type="ORF">FYJ51_03140</name>
</gene>